<dbReference type="NCBIfam" id="NF033542">
    <property type="entry name" value="transpos_IS110"/>
    <property type="match status" value="1"/>
</dbReference>
<dbReference type="Pfam" id="PF01548">
    <property type="entry name" value="DEDD_Tnp_IS110"/>
    <property type="match status" value="1"/>
</dbReference>
<dbReference type="PATRIC" id="fig|203275.8.peg.2833"/>
<dbReference type="GO" id="GO:0006313">
    <property type="term" value="P:DNA transposition"/>
    <property type="evidence" value="ECO:0007669"/>
    <property type="project" value="InterPro"/>
</dbReference>
<sequence length="457" mass="52747">MPFQRTTLFAANLDKILEILHRADKNTRPTLCFLSPPLRVLSHNFTILEGKKFKKIIMNRTRTVAGLDVHKDSIYLCIMGYDQAIIWENTYGVLTPDLREMHHDMRAHGVTEAAMESTAVYWVPVWTELCESMELRLVNPYFIKQLPGRKSDVKDARWIAECLLKNLIKGSFVPEPIVQDMRKLNRRIMDLCEDTTYNSNKLDAALQRCGFRLSNYVATTKSKSYRSVLKAIIDGQTDPDELLSLVHGRILNKHGRERVKAALTGSFSETDLIVLRQLKETLDLIEKQTAYCQQELVRLCKEHYPKPYERLQTIPGVKERAATAIIAETGVDMKMFATAASLVGWCGLKPRNDVSNGRFKSRKVTHGNRYLRQILIEIAWAASRTRNCFFSHFSYLQTTVKKKNKMKIQVAIARKILVAVWHMLSKEEDFIDIYLKRQEELKRTEGQIKLLESYMAD</sequence>
<dbReference type="GO" id="GO:0004803">
    <property type="term" value="F:transposase activity"/>
    <property type="evidence" value="ECO:0007669"/>
    <property type="project" value="InterPro"/>
</dbReference>
<organism evidence="3 4">
    <name type="scientific">Tannerella forsythia (strain ATCC 43037 / JCM 10827 / CCUG 21028 A / KCTC 5666 / FDC 338)</name>
    <name type="common">Bacteroides forsythus</name>
    <dbReference type="NCBI Taxonomy" id="203275"/>
    <lineage>
        <taxon>Bacteria</taxon>
        <taxon>Pseudomonadati</taxon>
        <taxon>Bacteroidota</taxon>
        <taxon>Bacteroidia</taxon>
        <taxon>Bacteroidales</taxon>
        <taxon>Tannerellaceae</taxon>
        <taxon>Tannerella</taxon>
    </lineage>
</organism>
<proteinExistence type="predicted"/>
<dbReference type="eggNOG" id="COG3547">
    <property type="taxonomic scope" value="Bacteria"/>
</dbReference>
<evidence type="ECO:0000259" key="1">
    <source>
        <dbReference type="Pfam" id="PF01548"/>
    </source>
</evidence>
<feature type="domain" description="Transposase IS110-like N-terminal" evidence="1">
    <location>
        <begin position="65"/>
        <end position="208"/>
    </location>
</feature>
<dbReference type="HOGENOM" id="CLU_036902_11_0_10"/>
<name>G8UIS7_TANFA</name>
<dbReference type="InterPro" id="IPR047650">
    <property type="entry name" value="Transpos_IS110"/>
</dbReference>
<dbReference type="AlphaFoldDB" id="G8UIS7"/>
<accession>G8UIS7</accession>
<evidence type="ECO:0000313" key="4">
    <source>
        <dbReference type="Proteomes" id="UP000005436"/>
    </source>
</evidence>
<dbReference type="KEGG" id="tfo:BFO_3278"/>
<dbReference type="InterPro" id="IPR003346">
    <property type="entry name" value="Transposase_20"/>
</dbReference>
<reference evidence="4" key="1">
    <citation type="submission" date="2011-12" db="EMBL/GenBank/DDBJ databases">
        <title>Complete sequence of Tannerella forsythia ATCC 43037.</title>
        <authorList>
            <person name="Dewhirst F."/>
            <person name="Tanner A."/>
            <person name="Izard J."/>
            <person name="Brinkac L."/>
            <person name="Durkin A.S."/>
            <person name="Hostetler J."/>
            <person name="Shetty J."/>
            <person name="Torralba M."/>
            <person name="Gill S."/>
            <person name="Nelson K."/>
        </authorList>
    </citation>
    <scope>NUCLEOTIDE SEQUENCE [LARGE SCALE GENOMIC DNA]</scope>
    <source>
        <strain evidence="4">ATCC 43037 / JCM 10827 / CCUG 33226 / KCTC 5666 / FDC 338</strain>
    </source>
</reference>
<protein>
    <submittedName>
        <fullName evidence="3">Transposase, IS116/IS110/IS902 family</fullName>
    </submittedName>
</protein>
<dbReference type="PANTHER" id="PTHR33055:SF13">
    <property type="entry name" value="TRANSPOSASE"/>
    <property type="match status" value="1"/>
</dbReference>
<dbReference type="EMBL" id="CP003191">
    <property type="protein sequence ID" value="AEW20275.1"/>
    <property type="molecule type" value="Genomic_DNA"/>
</dbReference>
<gene>
    <name evidence="3" type="ordered locus">BFO_3278</name>
</gene>
<feature type="domain" description="Transposase IS116/IS110/IS902 C-terminal" evidence="2">
    <location>
        <begin position="309"/>
        <end position="387"/>
    </location>
</feature>
<dbReference type="GO" id="GO:0003677">
    <property type="term" value="F:DNA binding"/>
    <property type="evidence" value="ECO:0007669"/>
    <property type="project" value="InterPro"/>
</dbReference>
<keyword evidence="4" id="KW-1185">Reference proteome</keyword>
<dbReference type="InterPro" id="IPR002525">
    <property type="entry name" value="Transp_IS110-like_N"/>
</dbReference>
<dbReference type="Pfam" id="PF02371">
    <property type="entry name" value="Transposase_20"/>
    <property type="match status" value="1"/>
</dbReference>
<dbReference type="PANTHER" id="PTHR33055">
    <property type="entry name" value="TRANSPOSASE FOR INSERTION SEQUENCE ELEMENT IS1111A"/>
    <property type="match status" value="1"/>
</dbReference>
<evidence type="ECO:0000313" key="3">
    <source>
        <dbReference type="EMBL" id="AEW20275.1"/>
    </source>
</evidence>
<dbReference type="Proteomes" id="UP000005436">
    <property type="component" value="Chromosome"/>
</dbReference>
<evidence type="ECO:0000259" key="2">
    <source>
        <dbReference type="Pfam" id="PF02371"/>
    </source>
</evidence>